<gene>
    <name evidence="1" type="ORF">Moror_12670</name>
</gene>
<evidence type="ECO:0000313" key="2">
    <source>
        <dbReference type="Proteomes" id="UP000017559"/>
    </source>
</evidence>
<protein>
    <submittedName>
        <fullName evidence="1">Uncharacterized protein</fullName>
    </submittedName>
</protein>
<organism evidence="1 2">
    <name type="scientific">Moniliophthora roreri (strain MCA 2997)</name>
    <name type="common">Cocoa frosty pod rot fungus</name>
    <name type="synonym">Crinipellis roreri</name>
    <dbReference type="NCBI Taxonomy" id="1381753"/>
    <lineage>
        <taxon>Eukaryota</taxon>
        <taxon>Fungi</taxon>
        <taxon>Dikarya</taxon>
        <taxon>Basidiomycota</taxon>
        <taxon>Agaricomycotina</taxon>
        <taxon>Agaricomycetes</taxon>
        <taxon>Agaricomycetidae</taxon>
        <taxon>Agaricales</taxon>
        <taxon>Marasmiineae</taxon>
        <taxon>Marasmiaceae</taxon>
        <taxon>Moniliophthora</taxon>
    </lineage>
</organism>
<evidence type="ECO:0000313" key="1">
    <source>
        <dbReference type="EMBL" id="ESK95484.1"/>
    </source>
</evidence>
<dbReference type="AlphaFoldDB" id="V2YUX7"/>
<keyword evidence="2" id="KW-1185">Reference proteome</keyword>
<accession>V2YUX7</accession>
<dbReference type="OrthoDB" id="3045619at2759"/>
<dbReference type="KEGG" id="mrr:Moror_12670"/>
<dbReference type="HOGENOM" id="CLU_023750_1_0_1"/>
<sequence length="568" mass="65544">MSLSNLTNVSISGRARIQNVEGDQCNDYRTTIEAQTVHVHGKAVLKEIRDEKDNNDDGEYNQFHQLIRGDLCNIKEIYRDSALIAELQNDGRGWLKRPEIRRTVQLHTSKMHKRHGDKISGITRKTSQRLGFFLLFTELKYVLVDRNPYRFQIFGINRSQVPALIFYDEMIPFANVFKEESPLMNPCTIILREQLGCSFRRLWVDSKKGRVCSGPEGPYFKAPPRYSATVSAIPLTLEMFKEDIFARFLGQEGDSDMDIVMLYLTDILCWESHFSIVNLNELHVELHSSCGHGVHSFSPDLLRSLRFDTVYSASLEPIARLRGEVRTTWDLRGSTFDHCTNIGHKMTRLRLDRTIRKLYRGDCFRSELTDDLEVDSGWLAQCHNVFAAQDILDGSERCCFILSYFLTICVTPAKLNVLNPSPAVPPFVYLFFPALPPRSADLSTLQSWSLTFGQNYYWSLDRDGTSRLPEDACASMDLPQLTPKPIQVRLDLWPKKAYNTVYKYQIARGFDPTTTQFAESLKRIWPLWEPVTADLDQRKCTEGESRRFCYHNQLIRSLKWKPRVYGGE</sequence>
<name>V2YUX7_MONRO</name>
<dbReference type="Proteomes" id="UP000017559">
    <property type="component" value="Unassembled WGS sequence"/>
</dbReference>
<dbReference type="EMBL" id="AWSO01000075">
    <property type="protein sequence ID" value="ESK95484.1"/>
    <property type="molecule type" value="Genomic_DNA"/>
</dbReference>
<comment type="caution">
    <text evidence="1">The sequence shown here is derived from an EMBL/GenBank/DDBJ whole genome shotgun (WGS) entry which is preliminary data.</text>
</comment>
<proteinExistence type="predicted"/>
<reference evidence="1 2" key="1">
    <citation type="journal article" date="2014" name="BMC Genomics">
        <title>Genome and secretome analysis of the hemibiotrophic fungal pathogen, Moniliophthora roreri, which causes frosty pod rot disease of cacao: mechanisms of the biotrophic and necrotrophic phases.</title>
        <authorList>
            <person name="Meinhardt L.W."/>
            <person name="Costa G.G.L."/>
            <person name="Thomazella D.P.T."/>
            <person name="Teixeira P.J.P.L."/>
            <person name="Carazzolle M.F."/>
            <person name="Schuster S.C."/>
            <person name="Carlson J.E."/>
            <person name="Guiltinan M.J."/>
            <person name="Mieczkowski P."/>
            <person name="Farmer A."/>
            <person name="Ramaraj T."/>
            <person name="Crozier J."/>
            <person name="Davis R.E."/>
            <person name="Shao J."/>
            <person name="Melnick R.L."/>
            <person name="Pereira G.A.G."/>
            <person name="Bailey B.A."/>
        </authorList>
    </citation>
    <scope>NUCLEOTIDE SEQUENCE [LARGE SCALE GENOMIC DNA]</scope>
    <source>
        <strain evidence="1 2">MCA 2997</strain>
    </source>
</reference>